<sequence length="67" mass="7310">MGKVAVGEGGILGKDDERGLKSHMVDRYGLHHQPGRALARLQCLRVRPALFSTSYPGRSRTSTAMTD</sequence>
<gene>
    <name evidence="1" type="ORF">PDIGIT_LOCUS10316</name>
</gene>
<proteinExistence type="predicted"/>
<evidence type="ECO:0000313" key="1">
    <source>
        <dbReference type="EMBL" id="CAI6337207.1"/>
    </source>
</evidence>
<comment type="caution">
    <text evidence="1">The sequence shown here is derived from an EMBL/GenBank/DDBJ whole genome shotgun (WGS) entry which is preliminary data.</text>
</comment>
<evidence type="ECO:0000313" key="2">
    <source>
        <dbReference type="Proteomes" id="UP001152607"/>
    </source>
</evidence>
<dbReference type="AlphaFoldDB" id="A0A9W4XX75"/>
<accession>A0A9W4XX75</accession>
<keyword evidence="2" id="KW-1185">Reference proteome</keyword>
<protein>
    <submittedName>
        <fullName evidence="1">Uncharacterized protein</fullName>
    </submittedName>
</protein>
<dbReference type="Proteomes" id="UP001152607">
    <property type="component" value="Unassembled WGS sequence"/>
</dbReference>
<organism evidence="1 2">
    <name type="scientific">Periconia digitata</name>
    <dbReference type="NCBI Taxonomy" id="1303443"/>
    <lineage>
        <taxon>Eukaryota</taxon>
        <taxon>Fungi</taxon>
        <taxon>Dikarya</taxon>
        <taxon>Ascomycota</taxon>
        <taxon>Pezizomycotina</taxon>
        <taxon>Dothideomycetes</taxon>
        <taxon>Pleosporomycetidae</taxon>
        <taxon>Pleosporales</taxon>
        <taxon>Massarineae</taxon>
        <taxon>Periconiaceae</taxon>
        <taxon>Periconia</taxon>
    </lineage>
</organism>
<name>A0A9W4XX75_9PLEO</name>
<reference evidence="1" key="1">
    <citation type="submission" date="2023-01" db="EMBL/GenBank/DDBJ databases">
        <authorList>
            <person name="Van Ghelder C."/>
            <person name="Rancurel C."/>
        </authorList>
    </citation>
    <scope>NUCLEOTIDE SEQUENCE</scope>
    <source>
        <strain evidence="1">CNCM I-4278</strain>
    </source>
</reference>
<dbReference type="EMBL" id="CAOQHR010000007">
    <property type="protein sequence ID" value="CAI6337207.1"/>
    <property type="molecule type" value="Genomic_DNA"/>
</dbReference>